<dbReference type="KEGG" id="pxu:106117009"/>
<proteinExistence type="inferred from homology"/>
<dbReference type="InterPro" id="IPR038538">
    <property type="entry name" value="MTERF_sf"/>
</dbReference>
<sequence>MFLRQSYTLSRFILSKNHNYRINMSTITENNILYLLCKHLDIDECEAKLLQLKQPVLKQISEKEFITLTETLKDLGFTAQTLISNPALFGVLPVTLKYRFKVFEECGLRNITPGYLLRYLYIVKQKTIGQLRRDNYISNYLNIENRLASYMTQWPTSLTTLIYGDVNNVSLYSLRLKIIQRYLELILDLSNDEFYRGLKTYPTIKHRPLEIINETLNILQTQIMMPTFKIKSNLYLIHADPENLKNLIYNFRFIGGIDIKEIIRSHPKIAMKNFSNMVEIRKVLQEFNVSNEAQIRCFEIYTLSPETIRTRLENAKKTPEFITYFNHPRFLKMIHHNKKTTKRLMNLYDQNKKCVSLNILSGSFSKYETFEKMHGDRLGKAKDLIFCICEILQNTSPASDIRKTLKRHPFWLNIPLVQIKYVAEQLLKKFSPKDVFENCSILLYPWNKIRDTMNILCHKESLLLHPFEHLDMSKLSDTQKLSLVLYLLEKKHYFTGNGVWTEDKNKNAEQTIQTKDITKSVLKIVQN</sequence>
<keyword evidence="2" id="KW-0809">Transit peptide</keyword>
<dbReference type="GO" id="GO:0005759">
    <property type="term" value="C:mitochondrial matrix"/>
    <property type="evidence" value="ECO:0007669"/>
    <property type="project" value="TreeGrafter"/>
</dbReference>
<dbReference type="InterPro" id="IPR003690">
    <property type="entry name" value="MTERF"/>
</dbReference>
<accession>A0AAJ7E7Z8</accession>
<organism evidence="3">
    <name type="scientific">Papilio xuthus</name>
    <name type="common">Asian swallowtail butterfly</name>
    <dbReference type="NCBI Taxonomy" id="66420"/>
    <lineage>
        <taxon>Eukaryota</taxon>
        <taxon>Metazoa</taxon>
        <taxon>Ecdysozoa</taxon>
        <taxon>Arthropoda</taxon>
        <taxon>Hexapoda</taxon>
        <taxon>Insecta</taxon>
        <taxon>Pterygota</taxon>
        <taxon>Neoptera</taxon>
        <taxon>Endopterygota</taxon>
        <taxon>Lepidoptera</taxon>
        <taxon>Glossata</taxon>
        <taxon>Ditrysia</taxon>
        <taxon>Papilionoidea</taxon>
        <taxon>Papilionidae</taxon>
        <taxon>Papilioninae</taxon>
        <taxon>Papilio</taxon>
    </lineage>
</organism>
<dbReference type="GeneID" id="106117009"/>
<dbReference type="Proteomes" id="UP000694872">
    <property type="component" value="Unplaced"/>
</dbReference>
<name>A0AAJ7E7Z8_PAPXU</name>
<comment type="similarity">
    <text evidence="1">Belongs to the mTERF family.</text>
</comment>
<evidence type="ECO:0000256" key="1">
    <source>
        <dbReference type="ARBA" id="ARBA00007692"/>
    </source>
</evidence>
<gene>
    <name evidence="3" type="primary">LOC106117009</name>
</gene>
<dbReference type="GO" id="GO:0003676">
    <property type="term" value="F:nucleic acid binding"/>
    <property type="evidence" value="ECO:0007669"/>
    <property type="project" value="InterPro"/>
</dbReference>
<dbReference type="Gene3D" id="1.25.70.10">
    <property type="entry name" value="Transcription termination factor 3, mitochondrial"/>
    <property type="match status" value="1"/>
</dbReference>
<evidence type="ECO:0000313" key="3">
    <source>
        <dbReference type="RefSeq" id="XP_013166530.1"/>
    </source>
</evidence>
<dbReference type="PANTHER" id="PTHR15437">
    <property type="entry name" value="TRANSCRIPTION TERMINATION FACTOR, MITOCHONDRIAL"/>
    <property type="match status" value="1"/>
</dbReference>
<dbReference type="GO" id="GO:0006393">
    <property type="term" value="P:termination of mitochondrial transcription"/>
    <property type="evidence" value="ECO:0007669"/>
    <property type="project" value="TreeGrafter"/>
</dbReference>
<protein>
    <submittedName>
        <fullName evidence="3">Uncharacterized protein LOC106117009</fullName>
    </submittedName>
</protein>
<dbReference type="RefSeq" id="XP_013166530.1">
    <property type="nucleotide sequence ID" value="XM_013311076.1"/>
</dbReference>
<dbReference type="PANTHER" id="PTHR15437:SF7">
    <property type="entry name" value="TRANSCRIPTION TERMINATION FACTOR 5, MITOCHONDRIAL"/>
    <property type="match status" value="1"/>
</dbReference>
<evidence type="ECO:0000256" key="2">
    <source>
        <dbReference type="ARBA" id="ARBA00022946"/>
    </source>
</evidence>
<dbReference type="AlphaFoldDB" id="A0AAJ7E7Z8"/>
<reference evidence="3" key="1">
    <citation type="submission" date="2025-08" db="UniProtKB">
        <authorList>
            <consortium name="RefSeq"/>
        </authorList>
    </citation>
    <scope>IDENTIFICATION</scope>
</reference>